<comment type="caution">
    <text evidence="3">The sequence shown here is derived from an EMBL/GenBank/DDBJ whole genome shotgun (WGS) entry which is preliminary data.</text>
</comment>
<accession>A0A4Z1HLJ0</accession>
<name>A0A4Z1HLJ0_9HELO</name>
<dbReference type="InterPro" id="IPR053157">
    <property type="entry name" value="Sterol_Uptake_Regulator"/>
</dbReference>
<dbReference type="EMBL" id="PQXJ01000428">
    <property type="protein sequence ID" value="TGO49531.1"/>
    <property type="molecule type" value="Genomic_DNA"/>
</dbReference>
<evidence type="ECO:0000313" key="4">
    <source>
        <dbReference type="Proteomes" id="UP000297452"/>
    </source>
</evidence>
<feature type="region of interest" description="Disordered" evidence="2">
    <location>
        <begin position="599"/>
        <end position="626"/>
    </location>
</feature>
<reference evidence="3 4" key="1">
    <citation type="submission" date="2017-12" db="EMBL/GenBank/DDBJ databases">
        <title>Comparative genomics of Botrytis spp.</title>
        <authorList>
            <person name="Valero-Jimenez C.A."/>
            <person name="Tapia P."/>
            <person name="Veloso J."/>
            <person name="Silva-Moreno E."/>
            <person name="Staats M."/>
            <person name="Valdes J.H."/>
            <person name="Van Kan J.A.L."/>
        </authorList>
    </citation>
    <scope>NUCLEOTIDE SEQUENCE [LARGE SCALE GENOMIC DNA]</scope>
    <source>
        <strain evidence="3 4">MUCL2120</strain>
    </source>
</reference>
<dbReference type="InterPro" id="IPR021858">
    <property type="entry name" value="Fun_TF"/>
</dbReference>
<dbReference type="InterPro" id="IPR036864">
    <property type="entry name" value="Zn2-C6_fun-type_DNA-bd_sf"/>
</dbReference>
<dbReference type="Gene3D" id="3.40.50.2000">
    <property type="entry name" value="Glycogen Phosphorylase B"/>
    <property type="match status" value="1"/>
</dbReference>
<dbReference type="PANTHER" id="PTHR47784:SF5">
    <property type="entry name" value="STEROL UPTAKE CONTROL PROTEIN 2"/>
    <property type="match status" value="1"/>
</dbReference>
<dbReference type="PANTHER" id="PTHR47784">
    <property type="entry name" value="STEROL UPTAKE CONTROL PROTEIN 2"/>
    <property type="match status" value="1"/>
</dbReference>
<evidence type="ECO:0000313" key="3">
    <source>
        <dbReference type="EMBL" id="TGO49531.1"/>
    </source>
</evidence>
<keyword evidence="1" id="KW-0539">Nucleus</keyword>
<dbReference type="GO" id="GO:0001228">
    <property type="term" value="F:DNA-binding transcription activator activity, RNA polymerase II-specific"/>
    <property type="evidence" value="ECO:0007669"/>
    <property type="project" value="TreeGrafter"/>
</dbReference>
<dbReference type="Pfam" id="PF11951">
    <property type="entry name" value="Fungal_trans_2"/>
    <property type="match status" value="1"/>
</dbReference>
<dbReference type="SUPFAM" id="SSF53756">
    <property type="entry name" value="UDP-Glycosyltransferase/glycogen phosphorylase"/>
    <property type="match status" value="1"/>
</dbReference>
<keyword evidence="4" id="KW-1185">Reference proteome</keyword>
<evidence type="ECO:0000256" key="2">
    <source>
        <dbReference type="SAM" id="MobiDB-lite"/>
    </source>
</evidence>
<dbReference type="OrthoDB" id="5386330at2759"/>
<dbReference type="GO" id="GO:0008270">
    <property type="term" value="F:zinc ion binding"/>
    <property type="evidence" value="ECO:0007669"/>
    <property type="project" value="InterPro"/>
</dbReference>
<gene>
    <name evidence="3" type="ORF">BOTNAR_0428g00010</name>
</gene>
<dbReference type="Gene3D" id="4.10.240.10">
    <property type="entry name" value="Zn(2)-C6 fungal-type DNA-binding domain"/>
    <property type="match status" value="1"/>
</dbReference>
<evidence type="ECO:0008006" key="5">
    <source>
        <dbReference type="Google" id="ProtNLM"/>
    </source>
</evidence>
<dbReference type="Proteomes" id="UP000297452">
    <property type="component" value="Unassembled WGS sequence"/>
</dbReference>
<dbReference type="InterPro" id="IPR001138">
    <property type="entry name" value="Zn2Cys6_DnaBD"/>
</dbReference>
<evidence type="ECO:0000256" key="1">
    <source>
        <dbReference type="ARBA" id="ARBA00023242"/>
    </source>
</evidence>
<sequence length="626" mass="69663">MPIYIGFGSIVMEDVAKMIEIILEAIRAMVFKNVSVVIHHGGAGTTACGLLNGRPTSIIPFFGDQPFWENMVAAAGADPRPIHFKALDSAKLTAAIRICQAPETVRATALIAARMKDERGVKETANSFHRNLPLDAMRCDLFGSQNAIWLWSRMAYQVKLSDRAAYISQLRRTATLDLQKVLLRGLWVSELNLELCKASHIKCDQGHPTCGSCRKKEKNCTCGVRRKDKSQASKPFLLPPTTSTASEQEREVSHISTTYSVASDPESTFSSQISIPPHPSRAETGASILWEDLELMHHFVTESYLTFSCKISIQNLWRTTIPKMASDHPFMMHGLLNISALHLAFLNPTKRDLYLALAIRHHDICLSLYRSELHSITPDNCSAMFICSILIYIGALAFPICSNNPSSSMPSDYSHLQQQQQLNSPIHLASSVFTLLQGAFTVLQISWHWLESSAISVLLQNRFQVCEVESSAKVCPHSSDSAFRLLLARIEAYNNAISTLRDVFVLLNSSKADNGVVLIWPFLLDGERGFITLLKEMRPLALLILAHYGVALHASRGDWFIGEWGRNLIFDVKKTLFLAGDEAELQELMAWPLEMVRTGEGPDRSDVNTKGSRGSEILSYEKESDG</sequence>
<proteinExistence type="predicted"/>
<protein>
    <recommendedName>
        <fullName evidence="5">Zn(2)-C6 fungal-type domain-containing protein</fullName>
    </recommendedName>
</protein>
<dbReference type="CDD" id="cd00067">
    <property type="entry name" value="GAL4"/>
    <property type="match status" value="1"/>
</dbReference>
<organism evidence="3 4">
    <name type="scientific">Botryotinia narcissicola</name>
    <dbReference type="NCBI Taxonomy" id="278944"/>
    <lineage>
        <taxon>Eukaryota</taxon>
        <taxon>Fungi</taxon>
        <taxon>Dikarya</taxon>
        <taxon>Ascomycota</taxon>
        <taxon>Pezizomycotina</taxon>
        <taxon>Leotiomycetes</taxon>
        <taxon>Helotiales</taxon>
        <taxon>Sclerotiniaceae</taxon>
        <taxon>Botryotinia</taxon>
    </lineage>
</organism>
<dbReference type="AlphaFoldDB" id="A0A4Z1HLJ0"/>